<evidence type="ECO:0000259" key="2">
    <source>
        <dbReference type="Pfam" id="PF20231"/>
    </source>
</evidence>
<feature type="domain" description="DUF6589" evidence="2">
    <location>
        <begin position="96"/>
        <end position="284"/>
    </location>
</feature>
<dbReference type="InterPro" id="IPR046496">
    <property type="entry name" value="DUF6589"/>
</dbReference>
<dbReference type="OrthoDB" id="5985206at2759"/>
<dbReference type="Pfam" id="PF20231">
    <property type="entry name" value="DUF6589"/>
    <property type="match status" value="1"/>
</dbReference>
<dbReference type="Proteomes" id="UP000887568">
    <property type="component" value="Unplaced"/>
</dbReference>
<evidence type="ECO:0000256" key="1">
    <source>
        <dbReference type="SAM" id="MobiDB-lite"/>
    </source>
</evidence>
<proteinExistence type="predicted"/>
<accession>A0A914A1Z8</accession>
<reference evidence="3" key="1">
    <citation type="submission" date="2022-11" db="UniProtKB">
        <authorList>
            <consortium name="EnsemblMetazoa"/>
        </authorList>
    </citation>
    <scope>IDENTIFICATION</scope>
</reference>
<dbReference type="GeneID" id="119729304"/>
<name>A0A914A1Z8_PATMI</name>
<keyword evidence="4" id="KW-1185">Reference proteome</keyword>
<evidence type="ECO:0000313" key="3">
    <source>
        <dbReference type="EnsemblMetazoa" id="XP_038057857.1"/>
    </source>
</evidence>
<dbReference type="OMA" id="MLLHYVI"/>
<organism evidence="3 4">
    <name type="scientific">Patiria miniata</name>
    <name type="common">Bat star</name>
    <name type="synonym">Asterina miniata</name>
    <dbReference type="NCBI Taxonomy" id="46514"/>
    <lineage>
        <taxon>Eukaryota</taxon>
        <taxon>Metazoa</taxon>
        <taxon>Echinodermata</taxon>
        <taxon>Eleutherozoa</taxon>
        <taxon>Asterozoa</taxon>
        <taxon>Asteroidea</taxon>
        <taxon>Valvatacea</taxon>
        <taxon>Valvatida</taxon>
        <taxon>Asterinidae</taxon>
        <taxon>Patiria</taxon>
    </lineage>
</organism>
<feature type="region of interest" description="Disordered" evidence="1">
    <location>
        <begin position="92"/>
        <end position="131"/>
    </location>
</feature>
<dbReference type="EnsemblMetazoa" id="XM_038201929.1">
    <property type="protein sequence ID" value="XP_038057857.1"/>
    <property type="gene ID" value="LOC119729304"/>
</dbReference>
<dbReference type="RefSeq" id="XP_038057857.1">
    <property type="nucleotide sequence ID" value="XM_038201929.1"/>
</dbReference>
<protein>
    <recommendedName>
        <fullName evidence="2">DUF6589 domain-containing protein</fullName>
    </recommendedName>
</protein>
<evidence type="ECO:0000313" key="4">
    <source>
        <dbReference type="Proteomes" id="UP000887568"/>
    </source>
</evidence>
<sequence length="349" mass="39721">MKDISSEPTQHIPTKLQRERQAHTELYFDKVITEFVDQYVLVSHESEQMIVAKDRLVQCSRVALDHNYTVRQPEDNAEVVVEKVKENIQVTAHTSQITNPPKPPPTPNLQPSSVKVSKPDDETPSPSQTVNRLDGVRSYGMCLLDMYVFLRQMIDTTKEGDGSRLLINMKRLLLYFYAMGQKKKKYALETLVAIAQVEALLTPQMAQRVLWGRFCSIRGGPGNNMECDLMQEIYNREGKKQIQCMGPNKTVKAIQRISKAQAGLQKISENFAGNTSVHNLSVKHTHRSAAKDEYQVIKDLSKLQPFSFRAGRLHSTFTKVPFCVINNVNHDKLSSWIRKHVKCIQEGLL</sequence>
<dbReference type="AlphaFoldDB" id="A0A914A1Z8"/>